<gene>
    <name evidence="8" type="ORF">DFQ15_1272</name>
</gene>
<reference evidence="8 9" key="1">
    <citation type="submission" date="2018-06" db="EMBL/GenBank/DDBJ databases">
        <title>Genomic Encyclopedia of Type Strains, Phase III (KMG-III): the genomes of soil and plant-associated and newly described type strains.</title>
        <authorList>
            <person name="Whitman W."/>
        </authorList>
    </citation>
    <scope>NUCLEOTIDE SEQUENCE [LARGE SCALE GENOMIC DNA]</scope>
    <source>
        <strain evidence="8 9">CECT 7646</strain>
    </source>
</reference>
<dbReference type="GO" id="GO:0005886">
    <property type="term" value="C:plasma membrane"/>
    <property type="evidence" value="ECO:0007669"/>
    <property type="project" value="UniProtKB-SubCell"/>
</dbReference>
<dbReference type="Pfam" id="PF01914">
    <property type="entry name" value="MarC"/>
    <property type="match status" value="1"/>
</dbReference>
<dbReference type="PANTHER" id="PTHR33508:SF1">
    <property type="entry name" value="UPF0056 MEMBRANE PROTEIN YHCE"/>
    <property type="match status" value="1"/>
</dbReference>
<feature type="transmembrane region" description="Helical" evidence="7">
    <location>
        <begin position="164"/>
        <end position="184"/>
    </location>
</feature>
<dbReference type="EMBL" id="QJTC01000027">
    <property type="protein sequence ID" value="PYE74244.1"/>
    <property type="molecule type" value="Genomic_DNA"/>
</dbReference>
<comment type="subcellular location">
    <subcellularLocation>
        <location evidence="1 7">Cell membrane</location>
        <topology evidence="1 7">Multi-pass membrane protein</topology>
    </subcellularLocation>
</comment>
<dbReference type="NCBIfam" id="TIGR00427">
    <property type="entry name" value="NAAT family transporter"/>
    <property type="match status" value="1"/>
</dbReference>
<accession>A0A318SDQ6</accession>
<keyword evidence="9" id="KW-1185">Reference proteome</keyword>
<protein>
    <recommendedName>
        <fullName evidence="7">UPF0056 membrane protein</fullName>
    </recommendedName>
</protein>
<keyword evidence="6 7" id="KW-0472">Membrane</keyword>
<dbReference type="PANTHER" id="PTHR33508">
    <property type="entry name" value="UPF0056 MEMBRANE PROTEIN YHCE"/>
    <property type="match status" value="1"/>
</dbReference>
<dbReference type="Proteomes" id="UP000247540">
    <property type="component" value="Unassembled WGS sequence"/>
</dbReference>
<feature type="transmembrane region" description="Helical" evidence="7">
    <location>
        <begin position="58"/>
        <end position="77"/>
    </location>
</feature>
<feature type="transmembrane region" description="Helical" evidence="7">
    <location>
        <begin position="196"/>
        <end position="216"/>
    </location>
</feature>
<evidence type="ECO:0000256" key="2">
    <source>
        <dbReference type="ARBA" id="ARBA00009784"/>
    </source>
</evidence>
<proteinExistence type="inferred from homology"/>
<dbReference type="RefSeq" id="WP_110466714.1">
    <property type="nucleotide sequence ID" value="NZ_JAMOFZ010000026.1"/>
</dbReference>
<evidence type="ECO:0000256" key="3">
    <source>
        <dbReference type="ARBA" id="ARBA00022475"/>
    </source>
</evidence>
<dbReference type="AlphaFoldDB" id="A0A318SDQ6"/>
<sequence>MNLPLPDLLLAFGKSFLLVVATLLPIVNPPSTAPLFLSLTEGASDATRRLLAQRVARNVFLLMAAGTVVGSFVLDFFGISLDIVRVGGGLLVSAIAWRLINTNQAGSPPAERLAEAYTPEMVNRTAFYPLSFPLTCGPGSLAATITVGVSLVEPSLTATVARSAGAAVGLFGVALVTFLCYRYAQALLRPLGETGTIVFLRLSAFILLCLGIQIFWRGAGALLAEAVQRGMVPGAASGVL</sequence>
<evidence type="ECO:0000256" key="4">
    <source>
        <dbReference type="ARBA" id="ARBA00022692"/>
    </source>
</evidence>
<feature type="transmembrane region" description="Helical" evidence="7">
    <location>
        <begin position="130"/>
        <end position="152"/>
    </location>
</feature>
<name>A0A318SDQ6_9BURK</name>
<evidence type="ECO:0000256" key="1">
    <source>
        <dbReference type="ARBA" id="ARBA00004651"/>
    </source>
</evidence>
<comment type="caution">
    <text evidence="7">Lacks conserved residue(s) required for the propagation of feature annotation.</text>
</comment>
<feature type="transmembrane region" description="Helical" evidence="7">
    <location>
        <begin position="15"/>
        <end position="37"/>
    </location>
</feature>
<evidence type="ECO:0000256" key="5">
    <source>
        <dbReference type="ARBA" id="ARBA00022989"/>
    </source>
</evidence>
<evidence type="ECO:0000256" key="6">
    <source>
        <dbReference type="ARBA" id="ARBA00023136"/>
    </source>
</evidence>
<comment type="similarity">
    <text evidence="2 7">Belongs to the UPF0056 (MarC) family.</text>
</comment>
<comment type="caution">
    <text evidence="8">The sequence shown here is derived from an EMBL/GenBank/DDBJ whole genome shotgun (WGS) entry which is preliminary data.</text>
</comment>
<dbReference type="InterPro" id="IPR002771">
    <property type="entry name" value="Multi_antbiot-R_MarC"/>
</dbReference>
<organism evidence="8 9">
    <name type="scientific">Xylophilus ampelinus</name>
    <dbReference type="NCBI Taxonomy" id="54067"/>
    <lineage>
        <taxon>Bacteria</taxon>
        <taxon>Pseudomonadati</taxon>
        <taxon>Pseudomonadota</taxon>
        <taxon>Betaproteobacteria</taxon>
        <taxon>Burkholderiales</taxon>
        <taxon>Xylophilus</taxon>
    </lineage>
</organism>
<keyword evidence="4 7" id="KW-0812">Transmembrane</keyword>
<evidence type="ECO:0000313" key="9">
    <source>
        <dbReference type="Proteomes" id="UP000247540"/>
    </source>
</evidence>
<dbReference type="OrthoDB" id="21094at2"/>
<keyword evidence="5 7" id="KW-1133">Transmembrane helix</keyword>
<evidence type="ECO:0000256" key="7">
    <source>
        <dbReference type="RuleBase" id="RU362048"/>
    </source>
</evidence>
<keyword evidence="3" id="KW-1003">Cell membrane</keyword>
<evidence type="ECO:0000313" key="8">
    <source>
        <dbReference type="EMBL" id="PYE74244.1"/>
    </source>
</evidence>